<keyword evidence="6" id="KW-0561">Oxygen transport</keyword>
<evidence type="ECO:0000256" key="1">
    <source>
        <dbReference type="ARBA" id="ARBA00009660"/>
    </source>
</evidence>
<comment type="similarity">
    <text evidence="1 6">Belongs to the truncated hemoglobin family. Group I subfamily.</text>
</comment>
<sequence length="118" mass="13582">MSTFYEKYGGEETISKVVDYFYDLVLADETVNHFFQNTDMEKQRRHQTKFISYALGGPNQYTGQAMSKVHTGMNLQPEHFDAIVRHLHAALSHFGVSEEDIDFALTRVGSLKDDILYK</sequence>
<accession>A0ABX7FKI9</accession>
<dbReference type="Proteomes" id="UP000596248">
    <property type="component" value="Chromosome"/>
</dbReference>
<evidence type="ECO:0000256" key="6">
    <source>
        <dbReference type="PIRNR" id="PIRNR002030"/>
    </source>
</evidence>
<keyword evidence="2 6" id="KW-0813">Transport</keyword>
<evidence type="ECO:0000256" key="4">
    <source>
        <dbReference type="ARBA" id="ARBA00022723"/>
    </source>
</evidence>
<dbReference type="PIRSF" id="PIRSF002030">
    <property type="entry name" value="Globin_Protozoa/Cyanobacteria"/>
    <property type="match status" value="1"/>
</dbReference>
<dbReference type="InterPro" id="IPR012292">
    <property type="entry name" value="Globin/Proto"/>
</dbReference>
<dbReference type="CDD" id="cd00454">
    <property type="entry name" value="TrHb1_N"/>
    <property type="match status" value="1"/>
</dbReference>
<dbReference type="InterPro" id="IPR009050">
    <property type="entry name" value="Globin-like_sf"/>
</dbReference>
<proteinExistence type="inferred from homology"/>
<dbReference type="SUPFAM" id="SSF46458">
    <property type="entry name" value="Globin-like"/>
    <property type="match status" value="1"/>
</dbReference>
<dbReference type="EMBL" id="CP069127">
    <property type="protein sequence ID" value="QRG66754.1"/>
    <property type="molecule type" value="Genomic_DNA"/>
</dbReference>
<keyword evidence="8" id="KW-1185">Reference proteome</keyword>
<evidence type="ECO:0000256" key="3">
    <source>
        <dbReference type="ARBA" id="ARBA00022617"/>
    </source>
</evidence>
<gene>
    <name evidence="7" type="ORF">JNE38_25240</name>
</gene>
<keyword evidence="3 6" id="KW-0349">Heme</keyword>
<protein>
    <recommendedName>
        <fullName evidence="6">Group 1 truncated hemoglobin</fullName>
    </recommendedName>
</protein>
<dbReference type="Gene3D" id="1.10.490.10">
    <property type="entry name" value="Globins"/>
    <property type="match status" value="1"/>
</dbReference>
<reference evidence="7 8" key="1">
    <citation type="submission" date="2021-01" db="EMBL/GenBank/DDBJ databases">
        <title>Identification of strong promoters based on the transcriptome of Brevibacillus choshinensis.</title>
        <authorList>
            <person name="Yao D."/>
            <person name="Zhang K."/>
            <person name="Wu J."/>
        </authorList>
    </citation>
    <scope>NUCLEOTIDE SEQUENCE [LARGE SCALE GENOMIC DNA]</scope>
    <source>
        <strain evidence="7 8">HPD31-SP3</strain>
    </source>
</reference>
<organism evidence="7 8">
    <name type="scientific">Brevibacillus choshinensis</name>
    <dbReference type="NCBI Taxonomy" id="54911"/>
    <lineage>
        <taxon>Bacteria</taxon>
        <taxon>Bacillati</taxon>
        <taxon>Bacillota</taxon>
        <taxon>Bacilli</taxon>
        <taxon>Bacillales</taxon>
        <taxon>Paenibacillaceae</taxon>
        <taxon>Brevibacillus</taxon>
    </lineage>
</organism>
<evidence type="ECO:0000313" key="8">
    <source>
        <dbReference type="Proteomes" id="UP000596248"/>
    </source>
</evidence>
<keyword evidence="4 6" id="KW-0479">Metal-binding</keyword>
<name>A0ABX7FKI9_BRECH</name>
<dbReference type="InterPro" id="IPR001486">
    <property type="entry name" value="Hemoglobin_trunc"/>
</dbReference>
<dbReference type="Pfam" id="PF01152">
    <property type="entry name" value="Bac_globin"/>
    <property type="match status" value="1"/>
</dbReference>
<evidence type="ECO:0000256" key="2">
    <source>
        <dbReference type="ARBA" id="ARBA00022448"/>
    </source>
</evidence>
<dbReference type="InterPro" id="IPR016339">
    <property type="entry name" value="Hemoglobin_trunc_I"/>
</dbReference>
<keyword evidence="5 6" id="KW-0408">Iron</keyword>
<comment type="cofactor">
    <cofactor evidence="6">
        <name>heme</name>
        <dbReference type="ChEBI" id="CHEBI:30413"/>
    </cofactor>
</comment>
<dbReference type="RefSeq" id="WP_203353819.1">
    <property type="nucleotide sequence ID" value="NZ_CP069127.1"/>
</dbReference>
<evidence type="ECO:0000256" key="5">
    <source>
        <dbReference type="ARBA" id="ARBA00023004"/>
    </source>
</evidence>
<evidence type="ECO:0000313" key="7">
    <source>
        <dbReference type="EMBL" id="QRG66754.1"/>
    </source>
</evidence>